<feature type="transmembrane region" description="Helical" evidence="1">
    <location>
        <begin position="165"/>
        <end position="185"/>
    </location>
</feature>
<dbReference type="Proteomes" id="UP000238949">
    <property type="component" value="Unassembled WGS sequence"/>
</dbReference>
<dbReference type="GO" id="GO:0042925">
    <property type="term" value="F:benzoate transmembrane transporter activity"/>
    <property type="evidence" value="ECO:0007669"/>
    <property type="project" value="InterPro"/>
</dbReference>
<evidence type="ECO:0000313" key="3">
    <source>
        <dbReference type="Proteomes" id="UP000238949"/>
    </source>
</evidence>
<dbReference type="GO" id="GO:0005886">
    <property type="term" value="C:plasma membrane"/>
    <property type="evidence" value="ECO:0007669"/>
    <property type="project" value="TreeGrafter"/>
</dbReference>
<dbReference type="PANTHER" id="PTHR30199">
    <property type="entry name" value="MFS FAMILY TRANSPORTER, PREDICTED SUBSTRATE BENZOATE"/>
    <property type="match status" value="1"/>
</dbReference>
<feature type="transmembrane region" description="Helical" evidence="1">
    <location>
        <begin position="121"/>
        <end position="145"/>
    </location>
</feature>
<dbReference type="NCBIfam" id="TIGR00843">
    <property type="entry name" value="benE"/>
    <property type="match status" value="1"/>
</dbReference>
<dbReference type="EMBL" id="PVNP01000007">
    <property type="protein sequence ID" value="PRO75467.1"/>
    <property type="molecule type" value="Genomic_DNA"/>
</dbReference>
<evidence type="ECO:0000256" key="1">
    <source>
        <dbReference type="SAM" id="Phobius"/>
    </source>
</evidence>
<dbReference type="OrthoDB" id="9792424at2"/>
<feature type="transmembrane region" description="Helical" evidence="1">
    <location>
        <begin position="289"/>
        <end position="313"/>
    </location>
</feature>
<evidence type="ECO:0000313" key="2">
    <source>
        <dbReference type="EMBL" id="PRO75467.1"/>
    </source>
</evidence>
<feature type="transmembrane region" description="Helical" evidence="1">
    <location>
        <begin position="89"/>
        <end position="109"/>
    </location>
</feature>
<gene>
    <name evidence="2" type="ORF">C6Y40_01085</name>
</gene>
<feature type="transmembrane region" description="Helical" evidence="1">
    <location>
        <begin position="319"/>
        <end position="338"/>
    </location>
</feature>
<sequence length="392" mass="41689">MNHNHSLQLSHVAAGSSSVIVGYSSSVVIVIEAARQAGTSESQLISWLLVLGLAMGLSTLFFSWRFKMPVITAWSTPGAVFLISTAGDFSLAEITGAFLFAGLLSLLAARSRLLMRGIERIPPALSAAMLAGILLPYCLGVFTSAQDYPLLSMLFILIYLLGSRWFPRYLMLVLLVVAALAALMLTGTSSKPIRFALPILEWVMPAFNGAALISIGLPLFLITTLSQNLPGISIQHSHGYKPDNRFVLTGIAMVQLFSAPFGGFMINLAAITAAICMADNVDENPAKRYLAGVVAGVGYCLAGLFAVTITLIFTQMPQVVTSLLAGIALLSTLQSSLLRSLQDAPFRQGAILTLLCSASGLSLAGISAPVWGLLAGVVTLWLHPQWKQPVKP</sequence>
<dbReference type="PANTHER" id="PTHR30199:SF0">
    <property type="entry name" value="INNER MEMBRANE PROTEIN YDCO"/>
    <property type="match status" value="1"/>
</dbReference>
<accession>A0A2S9VG82</accession>
<dbReference type="Pfam" id="PF03594">
    <property type="entry name" value="BenE"/>
    <property type="match status" value="1"/>
</dbReference>
<feature type="transmembrane region" description="Helical" evidence="1">
    <location>
        <begin position="12"/>
        <end position="32"/>
    </location>
</feature>
<protein>
    <submittedName>
        <fullName evidence="2">Benzoate transporter</fullName>
    </submittedName>
</protein>
<proteinExistence type="predicted"/>
<feature type="transmembrane region" description="Helical" evidence="1">
    <location>
        <begin position="246"/>
        <end position="277"/>
    </location>
</feature>
<organism evidence="2 3">
    <name type="scientific">Alteromonas alba</name>
    <dbReference type="NCBI Taxonomy" id="2079529"/>
    <lineage>
        <taxon>Bacteria</taxon>
        <taxon>Pseudomonadati</taxon>
        <taxon>Pseudomonadota</taxon>
        <taxon>Gammaproteobacteria</taxon>
        <taxon>Alteromonadales</taxon>
        <taxon>Alteromonadaceae</taxon>
        <taxon>Alteromonas/Salinimonas group</taxon>
        <taxon>Alteromonas</taxon>
    </lineage>
</organism>
<feature type="transmembrane region" description="Helical" evidence="1">
    <location>
        <begin position="206"/>
        <end position="226"/>
    </location>
</feature>
<reference evidence="3" key="1">
    <citation type="journal article" date="2020" name="Int. J. Syst. Evol. Microbiol.">
        <title>Alteromonas alba sp. nov., a marine bacterium isolated from the seawater of the West Pacific Ocean.</title>
        <authorList>
            <person name="Sun C."/>
            <person name="Wu Y.-H."/>
            <person name="Xamxidin M."/>
            <person name="Cheng H."/>
            <person name="Xu X.-W."/>
        </authorList>
    </citation>
    <scope>NUCLEOTIDE SEQUENCE [LARGE SCALE GENOMIC DNA]</scope>
    <source>
        <strain evidence="3">190</strain>
    </source>
</reference>
<dbReference type="InterPro" id="IPR004711">
    <property type="entry name" value="Benzoate_Transporter"/>
</dbReference>
<name>A0A2S9VG82_9ALTE</name>
<dbReference type="RefSeq" id="WP_105932928.1">
    <property type="nucleotide sequence ID" value="NZ_PVNP01000007.1"/>
</dbReference>
<keyword evidence="1" id="KW-0812">Transmembrane</keyword>
<keyword evidence="1" id="KW-1133">Transmembrane helix</keyword>
<dbReference type="AlphaFoldDB" id="A0A2S9VG82"/>
<keyword evidence="3" id="KW-1185">Reference proteome</keyword>
<comment type="caution">
    <text evidence="2">The sequence shown here is derived from an EMBL/GenBank/DDBJ whole genome shotgun (WGS) entry which is preliminary data.</text>
</comment>
<feature type="transmembrane region" description="Helical" evidence="1">
    <location>
        <begin position="44"/>
        <end position="64"/>
    </location>
</feature>
<feature type="transmembrane region" description="Helical" evidence="1">
    <location>
        <begin position="350"/>
        <end position="382"/>
    </location>
</feature>
<keyword evidence="1" id="KW-0472">Membrane</keyword>